<organism evidence="1">
    <name type="scientific">hydrothermal vent metagenome</name>
    <dbReference type="NCBI Taxonomy" id="652676"/>
    <lineage>
        <taxon>unclassified sequences</taxon>
        <taxon>metagenomes</taxon>
        <taxon>ecological metagenomes</taxon>
    </lineage>
</organism>
<dbReference type="EMBL" id="UOEL01000069">
    <property type="protein sequence ID" value="VAW11664.1"/>
    <property type="molecule type" value="Genomic_DNA"/>
</dbReference>
<evidence type="ECO:0000313" key="1">
    <source>
        <dbReference type="EMBL" id="VAW11664.1"/>
    </source>
</evidence>
<dbReference type="AlphaFoldDB" id="A0A3B0TSS3"/>
<accession>A0A3B0TSS3</accession>
<proteinExistence type="predicted"/>
<name>A0A3B0TSS3_9ZZZZ</name>
<gene>
    <name evidence="1" type="ORF">MNBD_BACTEROID03-1711</name>
</gene>
<sequence>MLITSCSKDDNVVPTSKVGYLFEDGFETQDNDLMELFPCNGSRWTNIRQVSPNGGDNEIGIESNTVLSGNNSLRVYTKASDSALSKVE</sequence>
<protein>
    <submittedName>
        <fullName evidence="1">Uncharacterized protein</fullName>
    </submittedName>
</protein>
<reference evidence="1" key="1">
    <citation type="submission" date="2018-06" db="EMBL/GenBank/DDBJ databases">
        <authorList>
            <person name="Zhirakovskaya E."/>
        </authorList>
    </citation>
    <scope>NUCLEOTIDE SEQUENCE</scope>
</reference>